<accession>I5C3P5</accession>
<evidence type="ECO:0000259" key="3">
    <source>
        <dbReference type="PROSITE" id="PS51462"/>
    </source>
</evidence>
<reference evidence="4 5" key="1">
    <citation type="submission" date="2012-05" db="EMBL/GenBank/DDBJ databases">
        <title>Genome sequence of Nitritalea halalkaliphila LW7.</title>
        <authorList>
            <person name="Jangir P.K."/>
            <person name="Singh A."/>
            <person name="Shivaji S."/>
            <person name="Sharma R."/>
        </authorList>
    </citation>
    <scope>NUCLEOTIDE SEQUENCE [LARGE SCALE GENOMIC DNA]</scope>
    <source>
        <strain evidence="4 5">LW7</strain>
    </source>
</reference>
<dbReference type="Gene3D" id="3.90.79.10">
    <property type="entry name" value="Nucleoside Triphosphate Pyrophosphohydrolase"/>
    <property type="match status" value="1"/>
</dbReference>
<dbReference type="RefSeq" id="WP_009055110.1">
    <property type="nucleotide sequence ID" value="NZ_AJYA01000021.1"/>
</dbReference>
<comment type="caution">
    <text evidence="4">The sequence shown here is derived from an EMBL/GenBank/DDBJ whole genome shotgun (WGS) entry which is preliminary data.</text>
</comment>
<dbReference type="OrthoDB" id="9810648at2"/>
<dbReference type="PANTHER" id="PTHR43046">
    <property type="entry name" value="GDP-MANNOSE MANNOSYL HYDROLASE"/>
    <property type="match status" value="1"/>
</dbReference>
<dbReference type="InterPro" id="IPR015797">
    <property type="entry name" value="NUDIX_hydrolase-like_dom_sf"/>
</dbReference>
<protein>
    <submittedName>
        <fullName evidence="4">NUDIX hydrolase</fullName>
    </submittedName>
</protein>
<dbReference type="PRINTS" id="PR00502">
    <property type="entry name" value="NUDIXFAMILY"/>
</dbReference>
<keyword evidence="2 4" id="KW-0378">Hydrolase</keyword>
<dbReference type="AlphaFoldDB" id="I5C3P5"/>
<name>I5C3P5_9BACT</name>
<comment type="cofactor">
    <cofactor evidence="1">
        <name>Mg(2+)</name>
        <dbReference type="ChEBI" id="CHEBI:18420"/>
    </cofactor>
</comment>
<dbReference type="SUPFAM" id="SSF55811">
    <property type="entry name" value="Nudix"/>
    <property type="match status" value="1"/>
</dbReference>
<gene>
    <name evidence="4" type="ORF">A3SI_10584</name>
</gene>
<sequence length="163" mass="18837">MSNIQNEIDKTFGHRLRTRVNGVLIEEGKVLLLCHRMGPERLFWNVPGGGMEFGSSARENLRREFREETGLEVRVGAFLGVHEYLEPPLHAVELFFQVERVAGEPMLGKDPEMPENKQLLEELRFMDAKNIAALPQDAVHQLFWGIKTVNDVLKWKGYFKFEK</sequence>
<dbReference type="GO" id="GO:0016787">
    <property type="term" value="F:hydrolase activity"/>
    <property type="evidence" value="ECO:0007669"/>
    <property type="project" value="UniProtKB-KW"/>
</dbReference>
<evidence type="ECO:0000256" key="1">
    <source>
        <dbReference type="ARBA" id="ARBA00001946"/>
    </source>
</evidence>
<proteinExistence type="predicted"/>
<dbReference type="EMBL" id="AJYA01000021">
    <property type="protein sequence ID" value="EIM76447.1"/>
    <property type="molecule type" value="Genomic_DNA"/>
</dbReference>
<dbReference type="Pfam" id="PF00293">
    <property type="entry name" value="NUDIX"/>
    <property type="match status" value="1"/>
</dbReference>
<feature type="domain" description="Nudix hydrolase" evidence="3">
    <location>
        <begin position="16"/>
        <end position="148"/>
    </location>
</feature>
<dbReference type="Proteomes" id="UP000005551">
    <property type="component" value="Unassembled WGS sequence"/>
</dbReference>
<dbReference type="PROSITE" id="PS51462">
    <property type="entry name" value="NUDIX"/>
    <property type="match status" value="1"/>
</dbReference>
<dbReference type="PANTHER" id="PTHR43046:SF14">
    <property type="entry name" value="MUTT_NUDIX FAMILY PROTEIN"/>
    <property type="match status" value="1"/>
</dbReference>
<organism evidence="4 5">
    <name type="scientific">Nitritalea halalkaliphila LW7</name>
    <dbReference type="NCBI Taxonomy" id="1189621"/>
    <lineage>
        <taxon>Bacteria</taxon>
        <taxon>Pseudomonadati</taxon>
        <taxon>Bacteroidota</taxon>
        <taxon>Cytophagia</taxon>
        <taxon>Cytophagales</taxon>
        <taxon>Cyclobacteriaceae</taxon>
        <taxon>Nitritalea</taxon>
    </lineage>
</organism>
<evidence type="ECO:0000313" key="4">
    <source>
        <dbReference type="EMBL" id="EIM76447.1"/>
    </source>
</evidence>
<dbReference type="InterPro" id="IPR020476">
    <property type="entry name" value="Nudix_hydrolase"/>
</dbReference>
<dbReference type="InterPro" id="IPR000086">
    <property type="entry name" value="NUDIX_hydrolase_dom"/>
</dbReference>
<keyword evidence="5" id="KW-1185">Reference proteome</keyword>
<evidence type="ECO:0000256" key="2">
    <source>
        <dbReference type="ARBA" id="ARBA00022801"/>
    </source>
</evidence>
<dbReference type="STRING" id="1189621.A3SI_10584"/>
<evidence type="ECO:0000313" key="5">
    <source>
        <dbReference type="Proteomes" id="UP000005551"/>
    </source>
</evidence>